<organism evidence="19 20">
    <name type="scientific">Paenibacillus oryzae</name>
    <dbReference type="NCBI Taxonomy" id="1844972"/>
    <lineage>
        <taxon>Bacteria</taxon>
        <taxon>Bacillati</taxon>
        <taxon>Bacillota</taxon>
        <taxon>Bacilli</taxon>
        <taxon>Bacillales</taxon>
        <taxon>Paenibacillaceae</taxon>
        <taxon>Paenibacillus</taxon>
    </lineage>
</organism>
<gene>
    <name evidence="19" type="ORF">A7K91_16885</name>
</gene>
<comment type="caution">
    <text evidence="19">The sequence shown here is derived from an EMBL/GenBank/DDBJ whole genome shotgun (WGS) entry which is preliminary data.</text>
</comment>
<evidence type="ECO:0000313" key="19">
    <source>
        <dbReference type="EMBL" id="OBR66903.1"/>
    </source>
</evidence>
<dbReference type="CDD" id="cd00544">
    <property type="entry name" value="CobU"/>
    <property type="match status" value="1"/>
</dbReference>
<dbReference type="PANTHER" id="PTHR34848:SF1">
    <property type="entry name" value="BIFUNCTIONAL ADENOSYLCOBALAMIN BIOSYNTHESIS PROTEIN COBU"/>
    <property type="match status" value="1"/>
</dbReference>
<dbReference type="EC" id="2.7.7.62" evidence="9"/>
<comment type="similarity">
    <text evidence="7">Belongs to the CobU/CobP family.</text>
</comment>
<evidence type="ECO:0000256" key="9">
    <source>
        <dbReference type="ARBA" id="ARBA00012523"/>
    </source>
</evidence>
<dbReference type="GO" id="GO:0005524">
    <property type="term" value="F:ATP binding"/>
    <property type="evidence" value="ECO:0007669"/>
    <property type="project" value="UniProtKB-KW"/>
</dbReference>
<keyword evidence="20" id="KW-1185">Reference proteome</keyword>
<dbReference type="GO" id="GO:0009236">
    <property type="term" value="P:cobalamin biosynthetic process"/>
    <property type="evidence" value="ECO:0007669"/>
    <property type="project" value="UniProtKB-UniPathway"/>
</dbReference>
<dbReference type="Gene3D" id="3.40.50.300">
    <property type="entry name" value="P-loop containing nucleotide triphosphate hydrolases"/>
    <property type="match status" value="1"/>
</dbReference>
<evidence type="ECO:0000256" key="16">
    <source>
        <dbReference type="ARBA" id="ARBA00029570"/>
    </source>
</evidence>
<comment type="function">
    <text evidence="4">Catalyzes ATP-dependent phosphorylation of adenosylcobinamide and addition of GMP to adenosylcobinamide phosphate.</text>
</comment>
<reference evidence="19 20" key="1">
    <citation type="submission" date="2016-05" db="EMBL/GenBank/DDBJ databases">
        <title>Paenibacillus oryzae. sp. nov., isolated from the rice root.</title>
        <authorList>
            <person name="Zhang J."/>
            <person name="Zhang X."/>
        </authorList>
    </citation>
    <scope>NUCLEOTIDE SEQUENCE [LARGE SCALE GENOMIC DNA]</scope>
    <source>
        <strain evidence="19 20">1DrF-4</strain>
    </source>
</reference>
<evidence type="ECO:0000256" key="10">
    <source>
        <dbReference type="ARBA" id="ARBA00022573"/>
    </source>
</evidence>
<evidence type="ECO:0000256" key="8">
    <source>
        <dbReference type="ARBA" id="ARBA00012016"/>
    </source>
</evidence>
<evidence type="ECO:0000256" key="17">
    <source>
        <dbReference type="ARBA" id="ARBA00030571"/>
    </source>
</evidence>
<sequence length="244" mass="27467">MAVLITGGARSGKSRFAEKYAAHIGSRGIYIATCQPYDEEMKERIGRHQVQREEEGFSWKTIEEPLQVSRLLDELSDQLANEVKELLARQEKPPVVLLDCLTLWLTNHMLLLEDGIEANLDSGVQQFENQRIENQPVFKTDGKLHTHPKTSHPQTEKPTKGEGRRLQEEMEKLEQAVKRYPFPLVIVTNEVGDGIVPAYALGRAFRDEAGRLNQAVAASSSRFFLVTAGIPVDLKALAFKPEDF</sequence>
<dbReference type="EMBL" id="LYPA01000043">
    <property type="protein sequence ID" value="OBR66903.1"/>
    <property type="molecule type" value="Genomic_DNA"/>
</dbReference>
<comment type="catalytic activity">
    <reaction evidence="3">
        <text>adenosylcob(III)inamide + GTP = adenosylcob(III)inamide phosphate + GDP + H(+)</text>
        <dbReference type="Rhea" id="RHEA:15765"/>
        <dbReference type="ChEBI" id="CHEBI:2480"/>
        <dbReference type="ChEBI" id="CHEBI:15378"/>
        <dbReference type="ChEBI" id="CHEBI:37565"/>
        <dbReference type="ChEBI" id="CHEBI:58189"/>
        <dbReference type="ChEBI" id="CHEBI:58502"/>
        <dbReference type="EC" id="2.7.1.156"/>
    </reaction>
</comment>
<feature type="region of interest" description="Disordered" evidence="18">
    <location>
        <begin position="140"/>
        <end position="164"/>
    </location>
</feature>
<dbReference type="InterPro" id="IPR003203">
    <property type="entry name" value="CobU/CobP"/>
</dbReference>
<dbReference type="GO" id="GO:0043752">
    <property type="term" value="F:adenosylcobinamide kinase activity"/>
    <property type="evidence" value="ECO:0007669"/>
    <property type="project" value="UniProtKB-EC"/>
</dbReference>
<evidence type="ECO:0000256" key="13">
    <source>
        <dbReference type="ARBA" id="ARBA00022777"/>
    </source>
</evidence>
<accession>A0A1A5YMX8</accession>
<dbReference type="AlphaFoldDB" id="A0A1A5YMX8"/>
<evidence type="ECO:0000256" key="11">
    <source>
        <dbReference type="ARBA" id="ARBA00022679"/>
    </source>
</evidence>
<comment type="pathway">
    <text evidence="6">Cofactor biosynthesis; adenosylcobalamin biosynthesis; adenosylcobalamin from cob(II)yrinate a,c-diamide: step 5/7.</text>
</comment>
<proteinExistence type="inferred from homology"/>
<dbReference type="Proteomes" id="UP000092024">
    <property type="component" value="Unassembled WGS sequence"/>
</dbReference>
<evidence type="ECO:0000256" key="4">
    <source>
        <dbReference type="ARBA" id="ARBA00003889"/>
    </source>
</evidence>
<protein>
    <recommendedName>
        <fullName evidence="16">Adenosylcobinamide kinase</fullName>
        <ecNumber evidence="8">2.7.1.156</ecNumber>
        <ecNumber evidence="9">2.7.7.62</ecNumber>
    </recommendedName>
    <alternativeName>
        <fullName evidence="17">Adenosylcobinamide-phosphate guanylyltransferase</fullName>
    </alternativeName>
</protein>
<evidence type="ECO:0000313" key="20">
    <source>
        <dbReference type="Proteomes" id="UP000092024"/>
    </source>
</evidence>
<evidence type="ECO:0000256" key="12">
    <source>
        <dbReference type="ARBA" id="ARBA00022741"/>
    </source>
</evidence>
<dbReference type="EC" id="2.7.1.156" evidence="8"/>
<dbReference type="GO" id="GO:0008820">
    <property type="term" value="F:cobinamide phosphate guanylyltransferase activity"/>
    <property type="evidence" value="ECO:0007669"/>
    <property type="project" value="UniProtKB-EC"/>
</dbReference>
<dbReference type="Pfam" id="PF02283">
    <property type="entry name" value="CobU"/>
    <property type="match status" value="1"/>
</dbReference>
<feature type="compositionally biased region" description="Basic and acidic residues" evidence="18">
    <location>
        <begin position="154"/>
        <end position="164"/>
    </location>
</feature>
<keyword evidence="15" id="KW-0342">GTP-binding</keyword>
<name>A0A1A5YMX8_9BACL</name>
<comment type="catalytic activity">
    <reaction evidence="1">
        <text>adenosylcob(III)inamide + ATP = adenosylcob(III)inamide phosphate + ADP + H(+)</text>
        <dbReference type="Rhea" id="RHEA:15769"/>
        <dbReference type="ChEBI" id="CHEBI:2480"/>
        <dbReference type="ChEBI" id="CHEBI:15378"/>
        <dbReference type="ChEBI" id="CHEBI:30616"/>
        <dbReference type="ChEBI" id="CHEBI:58502"/>
        <dbReference type="ChEBI" id="CHEBI:456216"/>
        <dbReference type="EC" id="2.7.1.156"/>
    </reaction>
</comment>
<evidence type="ECO:0000256" key="3">
    <source>
        <dbReference type="ARBA" id="ARBA00001522"/>
    </source>
</evidence>
<evidence type="ECO:0000256" key="14">
    <source>
        <dbReference type="ARBA" id="ARBA00022840"/>
    </source>
</evidence>
<keyword evidence="12" id="KW-0547">Nucleotide-binding</keyword>
<dbReference type="UniPathway" id="UPA00148">
    <property type="reaction ID" value="UER00236"/>
</dbReference>
<evidence type="ECO:0000256" key="5">
    <source>
        <dbReference type="ARBA" id="ARBA00004692"/>
    </source>
</evidence>
<keyword evidence="13" id="KW-0418">Kinase</keyword>
<comment type="catalytic activity">
    <reaction evidence="2">
        <text>adenosylcob(III)inamide phosphate + GTP + H(+) = adenosylcob(III)inamide-GDP + diphosphate</text>
        <dbReference type="Rhea" id="RHEA:22712"/>
        <dbReference type="ChEBI" id="CHEBI:15378"/>
        <dbReference type="ChEBI" id="CHEBI:33019"/>
        <dbReference type="ChEBI" id="CHEBI:37565"/>
        <dbReference type="ChEBI" id="CHEBI:58502"/>
        <dbReference type="ChEBI" id="CHEBI:60487"/>
        <dbReference type="EC" id="2.7.7.62"/>
    </reaction>
</comment>
<dbReference type="GO" id="GO:0005525">
    <property type="term" value="F:GTP binding"/>
    <property type="evidence" value="ECO:0007669"/>
    <property type="project" value="UniProtKB-KW"/>
</dbReference>
<dbReference type="STRING" id="1844972.A7K91_16885"/>
<keyword evidence="14" id="KW-0067">ATP-binding</keyword>
<comment type="pathway">
    <text evidence="5">Cofactor biosynthesis; adenosylcobalamin biosynthesis; adenosylcobalamin from cob(II)yrinate a,c-diamide: step 6/7.</text>
</comment>
<dbReference type="InterPro" id="IPR027417">
    <property type="entry name" value="P-loop_NTPase"/>
</dbReference>
<evidence type="ECO:0000256" key="15">
    <source>
        <dbReference type="ARBA" id="ARBA00023134"/>
    </source>
</evidence>
<evidence type="ECO:0000256" key="6">
    <source>
        <dbReference type="ARBA" id="ARBA00005159"/>
    </source>
</evidence>
<keyword evidence="10" id="KW-0169">Cobalamin biosynthesis</keyword>
<evidence type="ECO:0000256" key="1">
    <source>
        <dbReference type="ARBA" id="ARBA00000312"/>
    </source>
</evidence>
<evidence type="ECO:0000256" key="7">
    <source>
        <dbReference type="ARBA" id="ARBA00007490"/>
    </source>
</evidence>
<dbReference type="PANTHER" id="PTHR34848">
    <property type="match status" value="1"/>
</dbReference>
<evidence type="ECO:0000256" key="18">
    <source>
        <dbReference type="SAM" id="MobiDB-lite"/>
    </source>
</evidence>
<evidence type="ECO:0000256" key="2">
    <source>
        <dbReference type="ARBA" id="ARBA00000711"/>
    </source>
</evidence>
<dbReference type="SUPFAM" id="SSF52540">
    <property type="entry name" value="P-loop containing nucleoside triphosphate hydrolases"/>
    <property type="match status" value="2"/>
</dbReference>
<keyword evidence="11" id="KW-0808">Transferase</keyword>
<dbReference type="NCBIfam" id="NF004469">
    <property type="entry name" value="PRK05800.1"/>
    <property type="match status" value="1"/>
</dbReference>